<dbReference type="OrthoDB" id="10549049at2759"/>
<feature type="compositionally biased region" description="Low complexity" evidence="1">
    <location>
        <begin position="57"/>
        <end position="77"/>
    </location>
</feature>
<dbReference type="EMBL" id="CP045890">
    <property type="protein sequence ID" value="QQP57127.1"/>
    <property type="molecule type" value="Genomic_DNA"/>
</dbReference>
<sequence length="122" mass="12782">MGIFNCPHRDCPYKTPNRSVFVIHLAYVHQELKLKIAESGQDPTIILPDVFVRESTGGAPSARGSPTSPPTSTHPSANEPHHGSHGGGCQCRPPRSGSFCCTATTASGATSAATACSRNPLQ</sequence>
<gene>
    <name evidence="2" type="ORF">FKW44_002006</name>
</gene>
<evidence type="ECO:0000313" key="2">
    <source>
        <dbReference type="EMBL" id="QQP57127.1"/>
    </source>
</evidence>
<evidence type="ECO:0000256" key="1">
    <source>
        <dbReference type="SAM" id="MobiDB-lite"/>
    </source>
</evidence>
<proteinExistence type="predicted"/>
<accession>A0A7T8QW12</accession>
<reference evidence="3" key="1">
    <citation type="submission" date="2021-01" db="EMBL/GenBank/DDBJ databases">
        <title>Caligus Genome Assembly.</title>
        <authorList>
            <person name="Gallardo-Escarate C."/>
        </authorList>
    </citation>
    <scope>NUCLEOTIDE SEQUENCE [LARGE SCALE GENOMIC DNA]</scope>
</reference>
<dbReference type="AlphaFoldDB" id="A0A7T8QW12"/>
<dbReference type="Proteomes" id="UP000595437">
    <property type="component" value="Chromosome 1"/>
</dbReference>
<organism evidence="2 3">
    <name type="scientific">Caligus rogercresseyi</name>
    <name type="common">Sea louse</name>
    <dbReference type="NCBI Taxonomy" id="217165"/>
    <lineage>
        <taxon>Eukaryota</taxon>
        <taxon>Metazoa</taxon>
        <taxon>Ecdysozoa</taxon>
        <taxon>Arthropoda</taxon>
        <taxon>Crustacea</taxon>
        <taxon>Multicrustacea</taxon>
        <taxon>Hexanauplia</taxon>
        <taxon>Copepoda</taxon>
        <taxon>Siphonostomatoida</taxon>
        <taxon>Caligidae</taxon>
        <taxon>Caligus</taxon>
    </lineage>
</organism>
<keyword evidence="3" id="KW-1185">Reference proteome</keyword>
<name>A0A7T8QW12_CALRO</name>
<protein>
    <submittedName>
        <fullName evidence="2">Uncharacterized protein</fullName>
    </submittedName>
</protein>
<evidence type="ECO:0000313" key="3">
    <source>
        <dbReference type="Proteomes" id="UP000595437"/>
    </source>
</evidence>
<feature type="region of interest" description="Disordered" evidence="1">
    <location>
        <begin position="51"/>
        <end position="91"/>
    </location>
</feature>